<dbReference type="OrthoDB" id="4319317at2"/>
<dbReference type="eggNOG" id="COG1414">
    <property type="taxonomic scope" value="Bacteria"/>
</dbReference>
<dbReference type="Pfam" id="PF09339">
    <property type="entry name" value="HTH_IclR"/>
    <property type="match status" value="1"/>
</dbReference>
<dbReference type="HOGENOM" id="CLU_062618_4_1_11"/>
<dbReference type="InterPro" id="IPR014757">
    <property type="entry name" value="Tscrpt_reg_IclR_C"/>
</dbReference>
<gene>
    <name evidence="4" type="ordered locus">Francci3_3622</name>
</gene>
<accession>A0A1X1PXP4</accession>
<evidence type="ECO:0000313" key="5">
    <source>
        <dbReference type="Proteomes" id="UP000001937"/>
    </source>
</evidence>
<dbReference type="SUPFAM" id="SSF55781">
    <property type="entry name" value="GAF domain-like"/>
    <property type="match status" value="1"/>
</dbReference>
<dbReference type="GO" id="GO:0003677">
    <property type="term" value="F:DNA binding"/>
    <property type="evidence" value="ECO:0007669"/>
    <property type="project" value="UniProtKB-KW"/>
</dbReference>
<dbReference type="PROSITE" id="PS51077">
    <property type="entry name" value="HTH_ICLR"/>
    <property type="match status" value="1"/>
</dbReference>
<keyword evidence="3" id="KW-0804">Transcription</keyword>
<dbReference type="STRING" id="106370.Francci3_3622"/>
<evidence type="ECO:0000256" key="2">
    <source>
        <dbReference type="ARBA" id="ARBA00023125"/>
    </source>
</evidence>
<dbReference type="InterPro" id="IPR036388">
    <property type="entry name" value="WH-like_DNA-bd_sf"/>
</dbReference>
<dbReference type="GO" id="GO:0003700">
    <property type="term" value="F:DNA-binding transcription factor activity"/>
    <property type="evidence" value="ECO:0007669"/>
    <property type="project" value="TreeGrafter"/>
</dbReference>
<proteinExistence type="predicted"/>
<evidence type="ECO:0000256" key="1">
    <source>
        <dbReference type="ARBA" id="ARBA00023015"/>
    </source>
</evidence>
<sequence length="235" mass="24334">MKQLSGVGVLDKAALVLTAVEAGPASLADLVARTGLTRATAHRLAQALEVHRLLGRTADGRFVSGPRLAAGTPTPLPWDLLDRAGRVLAELREVTGESAQLYVRRGALRHCVAASERASGLRDTVPVGAALPMTAGSGAQVLLAFAAHPEPELLAGALFDEAVLRRVRDRGWAESIGERERGLASVSAPVHDGTGTVIAAVSLSGPVERLTRSPGRRHRAAVLAAAARLSTPAVG</sequence>
<dbReference type="InterPro" id="IPR029016">
    <property type="entry name" value="GAF-like_dom_sf"/>
</dbReference>
<dbReference type="PANTHER" id="PTHR30136:SF39">
    <property type="entry name" value="TRANSCRIPTIONAL REGULATORY PROTEIN"/>
    <property type="match status" value="1"/>
</dbReference>
<dbReference type="RefSeq" id="WP_011437998.1">
    <property type="nucleotide sequence ID" value="NC_007777.1"/>
</dbReference>
<dbReference type="InterPro" id="IPR005471">
    <property type="entry name" value="Tscrpt_reg_IclR_N"/>
</dbReference>
<keyword evidence="1" id="KW-0805">Transcription regulation</keyword>
<dbReference type="PROSITE" id="PS51078">
    <property type="entry name" value="ICLR_ED"/>
    <property type="match status" value="1"/>
</dbReference>
<dbReference type="Gene3D" id="1.10.10.10">
    <property type="entry name" value="Winged helix-like DNA-binding domain superfamily/Winged helix DNA-binding domain"/>
    <property type="match status" value="1"/>
</dbReference>
<evidence type="ECO:0000313" key="4">
    <source>
        <dbReference type="EMBL" id="ABD12974.1"/>
    </source>
</evidence>
<dbReference type="EMBL" id="CP000249">
    <property type="protein sequence ID" value="ABD12974.1"/>
    <property type="molecule type" value="Genomic_DNA"/>
</dbReference>
<dbReference type="InterPro" id="IPR050707">
    <property type="entry name" value="HTH_MetabolicPath_Reg"/>
</dbReference>
<dbReference type="AlphaFoldDB" id="Q2J6W8"/>
<dbReference type="SMART" id="SM00346">
    <property type="entry name" value="HTH_ICLR"/>
    <property type="match status" value="1"/>
</dbReference>
<dbReference type="KEGG" id="fra:Francci3_3622"/>
<keyword evidence="5" id="KW-1185">Reference proteome</keyword>
<dbReference type="SUPFAM" id="SSF46785">
    <property type="entry name" value="Winged helix' DNA-binding domain"/>
    <property type="match status" value="1"/>
</dbReference>
<keyword evidence="2" id="KW-0238">DNA-binding</keyword>
<organism evidence="4 5">
    <name type="scientific">Frankia casuarinae (strain DSM 45818 / CECT 9043 / HFP020203 / CcI3)</name>
    <dbReference type="NCBI Taxonomy" id="106370"/>
    <lineage>
        <taxon>Bacteria</taxon>
        <taxon>Bacillati</taxon>
        <taxon>Actinomycetota</taxon>
        <taxon>Actinomycetes</taxon>
        <taxon>Frankiales</taxon>
        <taxon>Frankiaceae</taxon>
        <taxon>Frankia</taxon>
    </lineage>
</organism>
<dbReference type="Proteomes" id="UP000001937">
    <property type="component" value="Chromosome"/>
</dbReference>
<dbReference type="Gene3D" id="3.30.450.40">
    <property type="match status" value="1"/>
</dbReference>
<dbReference type="InterPro" id="IPR036390">
    <property type="entry name" value="WH_DNA-bd_sf"/>
</dbReference>
<name>Q2J6W8_FRACC</name>
<evidence type="ECO:0000256" key="3">
    <source>
        <dbReference type="ARBA" id="ARBA00023163"/>
    </source>
</evidence>
<dbReference type="Pfam" id="PF01614">
    <property type="entry name" value="IclR_C"/>
    <property type="match status" value="1"/>
</dbReference>
<reference evidence="4 5" key="1">
    <citation type="journal article" date="2007" name="Genome Res.">
        <title>Genome characteristics of facultatively symbiotic Frankia sp. strains reflect host range and host plant biogeography.</title>
        <authorList>
            <person name="Normand P."/>
            <person name="Lapierre P."/>
            <person name="Tisa L.S."/>
            <person name="Gogarten J.P."/>
            <person name="Alloisio N."/>
            <person name="Bagnarol E."/>
            <person name="Bassi C.A."/>
            <person name="Berry A.M."/>
            <person name="Bickhart D.M."/>
            <person name="Choisne N."/>
            <person name="Couloux A."/>
            <person name="Cournoyer B."/>
            <person name="Cruveiller S."/>
            <person name="Daubin V."/>
            <person name="Demange N."/>
            <person name="Francino M.P."/>
            <person name="Goltsman E."/>
            <person name="Huang Y."/>
            <person name="Kopp O.R."/>
            <person name="Labarre L."/>
            <person name="Lapidus A."/>
            <person name="Lavire C."/>
            <person name="Marechal J."/>
            <person name="Martinez M."/>
            <person name="Mastronunzio J.E."/>
            <person name="Mullin B.C."/>
            <person name="Niemann J."/>
            <person name="Pujic P."/>
            <person name="Rawnsley T."/>
            <person name="Rouy Z."/>
            <person name="Schenowitz C."/>
            <person name="Sellstedt A."/>
            <person name="Tavares F."/>
            <person name="Tomkins J.P."/>
            <person name="Vallenet D."/>
            <person name="Valverde C."/>
            <person name="Wall L.G."/>
            <person name="Wang Y."/>
            <person name="Medigue C."/>
            <person name="Benson D.R."/>
        </authorList>
    </citation>
    <scope>NUCLEOTIDE SEQUENCE [LARGE SCALE GENOMIC DNA]</scope>
    <source>
        <strain evidence="5">DSM 45818 / CECT 9043 / CcI3</strain>
    </source>
</reference>
<dbReference type="PANTHER" id="PTHR30136">
    <property type="entry name" value="HELIX-TURN-HELIX TRANSCRIPTIONAL REGULATOR, ICLR FAMILY"/>
    <property type="match status" value="1"/>
</dbReference>
<protein>
    <submittedName>
        <fullName evidence="4">Transcriptional regulator, IclR family</fullName>
    </submittedName>
</protein>
<dbReference type="GO" id="GO:0045892">
    <property type="term" value="P:negative regulation of DNA-templated transcription"/>
    <property type="evidence" value="ECO:0007669"/>
    <property type="project" value="TreeGrafter"/>
</dbReference>
<accession>Q2J6W8</accession>